<feature type="compositionally biased region" description="Acidic residues" evidence="1">
    <location>
        <begin position="85"/>
        <end position="95"/>
    </location>
</feature>
<feature type="compositionally biased region" description="Basic and acidic residues" evidence="1">
    <location>
        <begin position="96"/>
        <end position="107"/>
    </location>
</feature>
<feature type="region of interest" description="Disordered" evidence="1">
    <location>
        <begin position="80"/>
        <end position="136"/>
    </location>
</feature>
<dbReference type="PROSITE" id="PS00028">
    <property type="entry name" value="ZINC_FINGER_C2H2_1"/>
    <property type="match status" value="1"/>
</dbReference>
<gene>
    <name evidence="3" type="ORF">TKK_009251</name>
</gene>
<evidence type="ECO:0000256" key="1">
    <source>
        <dbReference type="SAM" id="MobiDB-lite"/>
    </source>
</evidence>
<evidence type="ECO:0000313" key="3">
    <source>
        <dbReference type="EMBL" id="KAL3397237.1"/>
    </source>
</evidence>
<dbReference type="EMBL" id="JBJJXI010000067">
    <property type="protein sequence ID" value="KAL3397237.1"/>
    <property type="molecule type" value="Genomic_DNA"/>
</dbReference>
<feature type="domain" description="C2H2-type" evidence="2">
    <location>
        <begin position="9"/>
        <end position="30"/>
    </location>
</feature>
<accession>A0ABD2WW48</accession>
<sequence length="298" mass="34783">MYSSMYRQCYKCAISFPDLKALKHHQLIMHCLPCLQCLNIFELENKLESHVCPESSHPNESESNPRVESESKFDLWIPLAIPDDSSTDTDPELEENEQRRNYKESFDRPFQQVHTTKKDCDQQKNKNHLQRVVASAPTLSKVRSTIKKDFDVCHESSHPNENESNPRVESESRFDPRIPSANRATPDDSSTDTDPELEENERRRNYNESFDRLFQQVHITKKDCDQQKNKNHLNGLPHIRVVPSVNTLLKVRSTIKKNFDQRLKERRMKDLARLAFTSSFNESLSTECKSLHKINLTI</sequence>
<feature type="region of interest" description="Disordered" evidence="1">
    <location>
        <begin position="151"/>
        <end position="208"/>
    </location>
</feature>
<organism evidence="3 4">
    <name type="scientific">Trichogramma kaykai</name>
    <dbReference type="NCBI Taxonomy" id="54128"/>
    <lineage>
        <taxon>Eukaryota</taxon>
        <taxon>Metazoa</taxon>
        <taxon>Ecdysozoa</taxon>
        <taxon>Arthropoda</taxon>
        <taxon>Hexapoda</taxon>
        <taxon>Insecta</taxon>
        <taxon>Pterygota</taxon>
        <taxon>Neoptera</taxon>
        <taxon>Endopterygota</taxon>
        <taxon>Hymenoptera</taxon>
        <taxon>Apocrita</taxon>
        <taxon>Proctotrupomorpha</taxon>
        <taxon>Chalcidoidea</taxon>
        <taxon>Trichogrammatidae</taxon>
        <taxon>Trichogramma</taxon>
    </lineage>
</organism>
<evidence type="ECO:0000259" key="2">
    <source>
        <dbReference type="PROSITE" id="PS00028"/>
    </source>
</evidence>
<reference evidence="3 4" key="1">
    <citation type="journal article" date="2024" name="bioRxiv">
        <title>A reference genome for Trichogramma kaykai: A tiny desert-dwelling parasitoid wasp with competing sex-ratio distorters.</title>
        <authorList>
            <person name="Culotta J."/>
            <person name="Lindsey A.R."/>
        </authorList>
    </citation>
    <scope>NUCLEOTIDE SEQUENCE [LARGE SCALE GENOMIC DNA]</scope>
    <source>
        <strain evidence="3 4">KSX58</strain>
    </source>
</reference>
<feature type="compositionally biased region" description="Acidic residues" evidence="1">
    <location>
        <begin position="189"/>
        <end position="199"/>
    </location>
</feature>
<feature type="compositionally biased region" description="Basic and acidic residues" evidence="1">
    <location>
        <begin position="151"/>
        <end position="176"/>
    </location>
</feature>
<name>A0ABD2WW48_9HYME</name>
<dbReference type="AlphaFoldDB" id="A0ABD2WW48"/>
<dbReference type="Proteomes" id="UP001627154">
    <property type="component" value="Unassembled WGS sequence"/>
</dbReference>
<keyword evidence="4" id="KW-1185">Reference proteome</keyword>
<evidence type="ECO:0000313" key="4">
    <source>
        <dbReference type="Proteomes" id="UP001627154"/>
    </source>
</evidence>
<proteinExistence type="predicted"/>
<comment type="caution">
    <text evidence="3">The sequence shown here is derived from an EMBL/GenBank/DDBJ whole genome shotgun (WGS) entry which is preliminary data.</text>
</comment>
<dbReference type="InterPro" id="IPR013087">
    <property type="entry name" value="Znf_C2H2_type"/>
</dbReference>
<protein>
    <recommendedName>
        <fullName evidence="2">C2H2-type domain-containing protein</fullName>
    </recommendedName>
</protein>